<dbReference type="Proteomes" id="UP000663440">
    <property type="component" value="Chromosome"/>
</dbReference>
<sequence length="248" mass="29219">MRPFNLNEIEAKIISDSNDINYSDRVYAQDKITQFLNFLQDQPISNRILERIDEDFSLLKNELSLNQKSNTYIEPNVKNKAKSLLKTSYDQGAFGFFIIKNSFDIERKFDNHYFEASATWYDLIGHAYENRFECFKEKFFKPFIELLKWYLYESQARSTKDYFSKAEIIVMHEKLDKILAIQTASSEIVFDEVQELKGLMLVNNKKNWGEILREKLRDLVIGEFLTAENAKIVYKEILGMVLPLLNIS</sequence>
<gene>
    <name evidence="1" type="ORF">J0383_18840</name>
</gene>
<accession>A0ABX7QB92</accession>
<evidence type="ECO:0000313" key="1">
    <source>
        <dbReference type="EMBL" id="QSW88307.1"/>
    </source>
</evidence>
<reference evidence="1 2" key="1">
    <citation type="submission" date="2021-03" db="EMBL/GenBank/DDBJ databases">
        <title>Flavobacterium kribbensis sp. nov, an endophytic bacteria, isolated from soybean.</title>
        <authorList>
            <person name="Lee J."/>
            <person name="Seo J."/>
        </authorList>
    </citation>
    <scope>NUCLEOTIDE SEQUENCE [LARGE SCALE GENOMIC DNA]</scope>
    <source>
        <strain evidence="1 2">BB8</strain>
    </source>
</reference>
<keyword evidence="2" id="KW-1185">Reference proteome</keyword>
<organism evidence="1 2">
    <name type="scientific">Flavobacterium endoglycinae</name>
    <dbReference type="NCBI Taxonomy" id="2816357"/>
    <lineage>
        <taxon>Bacteria</taxon>
        <taxon>Pseudomonadati</taxon>
        <taxon>Bacteroidota</taxon>
        <taxon>Flavobacteriia</taxon>
        <taxon>Flavobacteriales</taxon>
        <taxon>Flavobacteriaceae</taxon>
        <taxon>Flavobacterium</taxon>
    </lineage>
</organism>
<protein>
    <submittedName>
        <fullName evidence="1">Uncharacterized protein</fullName>
    </submittedName>
</protein>
<evidence type="ECO:0000313" key="2">
    <source>
        <dbReference type="Proteomes" id="UP000663440"/>
    </source>
</evidence>
<proteinExistence type="predicted"/>
<name>A0ABX7QB92_9FLAO</name>
<dbReference type="EMBL" id="CP071448">
    <property type="protein sequence ID" value="QSW88307.1"/>
    <property type="molecule type" value="Genomic_DNA"/>
</dbReference>
<dbReference type="RefSeq" id="WP_207295510.1">
    <property type="nucleotide sequence ID" value="NZ_CP071448.1"/>
</dbReference>